<dbReference type="EMBL" id="MFJR01000009">
    <property type="protein sequence ID" value="OGG26457.1"/>
    <property type="molecule type" value="Genomic_DNA"/>
</dbReference>
<accession>A0A1F6AQA1</accession>
<feature type="region of interest" description="Disordered" evidence="1">
    <location>
        <begin position="27"/>
        <end position="50"/>
    </location>
</feature>
<reference evidence="2 3" key="1">
    <citation type="journal article" date="2016" name="Nat. Commun.">
        <title>Thousands of microbial genomes shed light on interconnected biogeochemical processes in an aquifer system.</title>
        <authorList>
            <person name="Anantharaman K."/>
            <person name="Brown C.T."/>
            <person name="Hug L.A."/>
            <person name="Sharon I."/>
            <person name="Castelle C.J."/>
            <person name="Probst A.J."/>
            <person name="Thomas B.C."/>
            <person name="Singh A."/>
            <person name="Wilkins M.J."/>
            <person name="Karaoz U."/>
            <person name="Brodie E.L."/>
            <person name="Williams K.H."/>
            <person name="Hubbard S.S."/>
            <person name="Banfield J.F."/>
        </authorList>
    </citation>
    <scope>NUCLEOTIDE SEQUENCE [LARGE SCALE GENOMIC DNA]</scope>
</reference>
<proteinExistence type="predicted"/>
<dbReference type="AlphaFoldDB" id="A0A1F6AQA1"/>
<evidence type="ECO:0000313" key="3">
    <source>
        <dbReference type="Proteomes" id="UP000176609"/>
    </source>
</evidence>
<name>A0A1F6AQA1_9BACT</name>
<sequence length="1248" mass="143557">MASETHSDGNFILKAFKKLFIRPEHPVEQLPPEGSQISEQERQERKARARARPLDIINELKRVTANHPARELLPRLDFTPDVLARNPELGNLLLNIIRVTNSSSYHDPRWLVEKIEQLHAFNQSLQSNPDDLVRLEAIEGAFEKKIQLAIRSEINDQRIAETEARVRTAKGEVVPQDPREVSKMIADAKPPADWKDAIDRFKSDPDLPDALKVKLDAAVTELKTNNKGFPTIDALRQVIEETMKHTVASMKAGNLDEATIAQKSHLYNQQREAGEKLGRFFVETTSEGSDLIREVQRRGGREIFEKAIHEDADYRDYWFYQVIENILYNQRAESSRELMNLYKMGDMDIFIEMVRKMKDSQGNPIGIKIAQRYTILKNTIFQSHDMDLYAAHPSQDMKEFIGSTSFFLNSYVDTAHQDPMVSLAKRLYEMALLTIRESNNGFIPREYLNWHTGRGNIFLDAMVERLLKQAIAAKQLYGVKTDPVTGAPDLSTWDRLQLDPNKIVSLEDLYGNEPEVSESWRRQLGDLKIAAALKQAKGLALVDMRLLEIIGRSKGTGNDMDRTIWGQGAGFNSVPYEGIVRHIEPIIHYFTRYQVGAELYAPFFNMLVTDRHDWNPEKMKRLIQLHLDGDRKTMVKEFGDEIDTRLNAMENPLSFSGMWGTFTKWRTGDATRDMDDWEVNRLSTANKLSIIGDELIRPKGGWEIHGMTDEKKTEKYYLEEDNRWQGKDKLTALQYYTKLRNSYRERLRASGDWDLIRVAADEAEFEKKWRKTGLEQKVSEEKTYKKLLEEHLKGVQKLHPEVGNSEKGEWKEKQMKLERAFKARIWIQAVMRSPLIVARELQLKYKTSGFERQGALRKKIIYDLLGIDLDELAVERTPQKIEREQLERIMDLEGAVAAVSQISIRENRDLRESDFDLISDTQLKDYSKRYWRMVRQAMLGSEDINRAQAWYRKIGIMDPDARKFGFMDSNNPEARGLRFYKIDWQRIEQFRTDNIGMDKEALDDIRGDIFKNPEGFVSELMTANTVDKLYRYLFSTEDMGWEYLNMGVLGERNQVRRAGDLASHVQFNQLFEQYLNEVMKGKPKVEDLVAQLKKMWIAMAGDFGDVATDACGRVAYTTGQMYRKADWAWKIPGLGQAAALFKEASIMQMIKGRVHGAAWGPNEMKQFVDEVVTEGIVPHHLKSPFTGKKYFTSNWHGELLEERLGATTENVLYELITLGVLISIAITLYRAFTAKSEEEEGGGGGGGG</sequence>
<dbReference type="Proteomes" id="UP000176609">
    <property type="component" value="Unassembled WGS sequence"/>
</dbReference>
<protein>
    <submittedName>
        <fullName evidence="2">Uncharacterized protein</fullName>
    </submittedName>
</protein>
<comment type="caution">
    <text evidence="2">The sequence shown here is derived from an EMBL/GenBank/DDBJ whole genome shotgun (WGS) entry which is preliminary data.</text>
</comment>
<gene>
    <name evidence="2" type="ORF">A2960_06285</name>
</gene>
<organism evidence="2 3">
    <name type="scientific">Candidatus Gottesmanbacteria bacterium RIFCSPLOWO2_01_FULL_39_12b</name>
    <dbReference type="NCBI Taxonomy" id="1798388"/>
    <lineage>
        <taxon>Bacteria</taxon>
        <taxon>Candidatus Gottesmaniibacteriota</taxon>
    </lineage>
</organism>
<evidence type="ECO:0000256" key="1">
    <source>
        <dbReference type="SAM" id="MobiDB-lite"/>
    </source>
</evidence>
<evidence type="ECO:0000313" key="2">
    <source>
        <dbReference type="EMBL" id="OGG26457.1"/>
    </source>
</evidence>